<keyword evidence="6" id="KW-0411">Iron-sulfur</keyword>
<dbReference type="PROSITE" id="PS51257">
    <property type="entry name" value="PROKAR_LIPOPROTEIN"/>
    <property type="match status" value="1"/>
</dbReference>
<dbReference type="FunFam" id="2.102.10.10:FF:000016">
    <property type="entry name" value="Nitrite reductase/ring-hydroxylating ferredoxin subunit"/>
    <property type="match status" value="1"/>
</dbReference>
<dbReference type="GO" id="GO:0016020">
    <property type="term" value="C:membrane"/>
    <property type="evidence" value="ECO:0007669"/>
    <property type="project" value="InterPro"/>
</dbReference>
<dbReference type="InterPro" id="IPR017941">
    <property type="entry name" value="Rieske_2Fe-2S"/>
</dbReference>
<evidence type="ECO:0000256" key="4">
    <source>
        <dbReference type="ARBA" id="ARBA00022723"/>
    </source>
</evidence>
<keyword evidence="4" id="KW-0479">Metal-binding</keyword>
<dbReference type="InterPro" id="IPR014349">
    <property type="entry name" value="Rieske_Fe-S_prot"/>
</dbReference>
<sequence length="145" mass="14755">MTEQAGRRAVLAVVLGATAAGCSKYGQPSNPQPSNAPPGSNPQPSQTAPANAVLGKTEEIPVGEGKIFDQNQVVVTQPVKGTFKAFSSTCTHQGCQVTTVADGTIDCPCHGSKYSVKDGSVVAGPAPRPLPPKQITVSGDSITLV</sequence>
<organism evidence="12 13">
    <name type="scientific">Kribbella pratensis</name>
    <dbReference type="NCBI Taxonomy" id="2512112"/>
    <lineage>
        <taxon>Bacteria</taxon>
        <taxon>Bacillati</taxon>
        <taxon>Actinomycetota</taxon>
        <taxon>Actinomycetes</taxon>
        <taxon>Propionibacteriales</taxon>
        <taxon>Kribbellaceae</taxon>
        <taxon>Kribbella</taxon>
    </lineage>
</organism>
<dbReference type="GO" id="GO:0051537">
    <property type="term" value="F:2 iron, 2 sulfur cluster binding"/>
    <property type="evidence" value="ECO:0007669"/>
    <property type="project" value="UniProtKB-KW"/>
</dbReference>
<evidence type="ECO:0000313" key="12">
    <source>
        <dbReference type="EMBL" id="TDW77040.1"/>
    </source>
</evidence>
<keyword evidence="5" id="KW-0408">Iron</keyword>
<evidence type="ECO:0000259" key="11">
    <source>
        <dbReference type="PROSITE" id="PS51296"/>
    </source>
</evidence>
<evidence type="ECO:0000256" key="7">
    <source>
        <dbReference type="ARBA" id="ARBA00023157"/>
    </source>
</evidence>
<evidence type="ECO:0000256" key="5">
    <source>
        <dbReference type="ARBA" id="ARBA00023004"/>
    </source>
</evidence>
<protein>
    <recommendedName>
        <fullName evidence="2">Cytochrome bc1 complex Rieske iron-sulfur subunit</fullName>
    </recommendedName>
    <alternativeName>
        <fullName evidence="8">Cytochrome bc1 reductase complex subunit QcrA</fullName>
    </alternativeName>
</protein>
<dbReference type="RefSeq" id="WP_134100985.1">
    <property type="nucleotide sequence ID" value="NZ_SODP01000001.1"/>
</dbReference>
<dbReference type="InterPro" id="IPR005805">
    <property type="entry name" value="Rieske_Fe-S_prot_C"/>
</dbReference>
<accession>A0A4R8CLV9</accession>
<evidence type="ECO:0000256" key="1">
    <source>
        <dbReference type="ARBA" id="ARBA00002494"/>
    </source>
</evidence>
<feature type="region of interest" description="Disordered" evidence="10">
    <location>
        <begin position="24"/>
        <end position="52"/>
    </location>
</feature>
<dbReference type="PROSITE" id="PS51296">
    <property type="entry name" value="RIESKE"/>
    <property type="match status" value="1"/>
</dbReference>
<comment type="function">
    <text evidence="1">Iron-sulfur subunit of the cytochrome bc1 complex, an essential component of the respiratory electron transport chain required for ATP synthesis. The bc1 complex catalyzes the oxidation of menaquinol and the reduction of cytochrome c in the respiratory chain. The bc1 complex operates through a Q-cycle mechanism that couples electron transfer to generation of the proton gradient that drives ATP synthesis.</text>
</comment>
<dbReference type="PRINTS" id="PR00162">
    <property type="entry name" value="RIESKE"/>
</dbReference>
<evidence type="ECO:0000256" key="10">
    <source>
        <dbReference type="SAM" id="MobiDB-lite"/>
    </source>
</evidence>
<feature type="compositionally biased region" description="Pro residues" evidence="10">
    <location>
        <begin position="30"/>
        <end position="41"/>
    </location>
</feature>
<evidence type="ECO:0000256" key="2">
    <source>
        <dbReference type="ARBA" id="ARBA00015816"/>
    </source>
</evidence>
<reference evidence="12 13" key="1">
    <citation type="submission" date="2019-03" db="EMBL/GenBank/DDBJ databases">
        <title>Genomic Encyclopedia of Type Strains, Phase III (KMG-III): the genomes of soil and plant-associated and newly described type strains.</title>
        <authorList>
            <person name="Whitman W."/>
        </authorList>
    </citation>
    <scope>NUCLEOTIDE SEQUENCE [LARGE SCALE GENOMIC DNA]</scope>
    <source>
        <strain evidence="12 13">VKM Ac-2573</strain>
    </source>
</reference>
<dbReference type="EMBL" id="SODP01000001">
    <property type="protein sequence ID" value="TDW77040.1"/>
    <property type="molecule type" value="Genomic_DNA"/>
</dbReference>
<keyword evidence="3" id="KW-0001">2Fe-2S</keyword>
<evidence type="ECO:0000313" key="13">
    <source>
        <dbReference type="Proteomes" id="UP000295146"/>
    </source>
</evidence>
<keyword evidence="13" id="KW-1185">Reference proteome</keyword>
<keyword evidence="7" id="KW-1015">Disulfide bond</keyword>
<dbReference type="CDD" id="cd03467">
    <property type="entry name" value="Rieske"/>
    <property type="match status" value="1"/>
</dbReference>
<evidence type="ECO:0000256" key="3">
    <source>
        <dbReference type="ARBA" id="ARBA00022714"/>
    </source>
</evidence>
<dbReference type="Proteomes" id="UP000295146">
    <property type="component" value="Unassembled WGS sequence"/>
</dbReference>
<evidence type="ECO:0000256" key="9">
    <source>
        <dbReference type="ARBA" id="ARBA00034078"/>
    </source>
</evidence>
<evidence type="ECO:0000256" key="6">
    <source>
        <dbReference type="ARBA" id="ARBA00023014"/>
    </source>
</evidence>
<evidence type="ECO:0000256" key="8">
    <source>
        <dbReference type="ARBA" id="ARBA00029586"/>
    </source>
</evidence>
<comment type="cofactor">
    <cofactor evidence="9">
        <name>[2Fe-2S] cluster</name>
        <dbReference type="ChEBI" id="CHEBI:190135"/>
    </cofactor>
</comment>
<dbReference type="InterPro" id="IPR036922">
    <property type="entry name" value="Rieske_2Fe-2S_sf"/>
</dbReference>
<dbReference type="PANTHER" id="PTHR10134">
    <property type="entry name" value="CYTOCHROME B-C1 COMPLEX SUBUNIT RIESKE, MITOCHONDRIAL"/>
    <property type="match status" value="1"/>
</dbReference>
<dbReference type="Gene3D" id="2.102.10.10">
    <property type="entry name" value="Rieske [2Fe-2S] iron-sulphur domain"/>
    <property type="match status" value="1"/>
</dbReference>
<dbReference type="OrthoDB" id="25106at2"/>
<gene>
    <name evidence="12" type="ORF">EV653_2203</name>
</gene>
<dbReference type="GO" id="GO:0016705">
    <property type="term" value="F:oxidoreductase activity, acting on paired donors, with incorporation or reduction of molecular oxygen"/>
    <property type="evidence" value="ECO:0007669"/>
    <property type="project" value="UniProtKB-ARBA"/>
</dbReference>
<name>A0A4R8CLV9_9ACTN</name>
<comment type="caution">
    <text evidence="12">The sequence shown here is derived from an EMBL/GenBank/DDBJ whole genome shotgun (WGS) entry which is preliminary data.</text>
</comment>
<dbReference type="SUPFAM" id="SSF50022">
    <property type="entry name" value="ISP domain"/>
    <property type="match status" value="1"/>
</dbReference>
<feature type="domain" description="Rieske" evidence="11">
    <location>
        <begin position="51"/>
        <end position="144"/>
    </location>
</feature>
<dbReference type="AlphaFoldDB" id="A0A4R8CLV9"/>
<dbReference type="Pfam" id="PF00355">
    <property type="entry name" value="Rieske"/>
    <property type="match status" value="1"/>
</dbReference>
<proteinExistence type="predicted"/>
<dbReference type="GO" id="GO:0046872">
    <property type="term" value="F:metal ion binding"/>
    <property type="evidence" value="ECO:0007669"/>
    <property type="project" value="UniProtKB-KW"/>
</dbReference>
<dbReference type="GO" id="GO:0004497">
    <property type="term" value="F:monooxygenase activity"/>
    <property type="evidence" value="ECO:0007669"/>
    <property type="project" value="UniProtKB-ARBA"/>
</dbReference>